<dbReference type="PATRIC" id="fig|229921.5.peg.2233"/>
<sequence length="446" mass="51147">MSSIEKVVKRSGAIVPFTPDRITNAIYRAAVAVGGRDRTIAEGLSQQVVALLERSTPPGHIPTIEEIQDLVEKVLIENGHAKVAKAYILYRDERARRRKERAERAQSPSGNIPWAKIWHVLDWAVTHHVHTVEAYNQRVRQGEMAQIIQESEAAYNEDIENAVELIAPRRGEIKVVIITGPSSSGKTTTTIKIGQHLRHLGVKLVTLNVDHYFFDLELHPKDEFGDYDFETPQALDISLINQHLARLIAGEEVRIPFYDFKTGHRTNDHTPMKLAAGEVILIDSLHGLYPAMTESIPDEQKFKVYLEPLLQMKNAEGEYVRWTDLRLIRRMLRDASHRAYDPTRTLEHWHYVRSSELRNIIPQIGTTDYIVNSAMPYELSIYRARLLESFQKWVDSYRSDPLRQDAFTRAERILKLLQTIEPLEGDQLIPKDSVLREFIGGSVYSY</sequence>
<evidence type="ECO:0000259" key="4">
    <source>
        <dbReference type="PROSITE" id="PS51161"/>
    </source>
</evidence>
<protein>
    <submittedName>
        <fullName evidence="5">Response regulator SirA</fullName>
    </submittedName>
</protein>
<dbReference type="CDD" id="cd02028">
    <property type="entry name" value="UMPK_like"/>
    <property type="match status" value="1"/>
</dbReference>
<keyword evidence="1 3" id="KW-0547">Nucleotide-binding</keyword>
<name>A0A0P6XXX5_9CHLR</name>
<dbReference type="STRING" id="229921.ADN01_06730"/>
<dbReference type="EMBL" id="LGCM01000027">
    <property type="protein sequence ID" value="KPL85063.1"/>
    <property type="molecule type" value="Genomic_DNA"/>
</dbReference>
<dbReference type="InterPro" id="IPR005144">
    <property type="entry name" value="ATP-cone_dom"/>
</dbReference>
<dbReference type="GO" id="GO:0005524">
    <property type="term" value="F:ATP binding"/>
    <property type="evidence" value="ECO:0007669"/>
    <property type="project" value="UniProtKB-UniRule"/>
</dbReference>
<evidence type="ECO:0000256" key="3">
    <source>
        <dbReference type="PROSITE-ProRule" id="PRU00492"/>
    </source>
</evidence>
<gene>
    <name evidence="5" type="ORF">ADN01_06730</name>
</gene>
<dbReference type="InterPro" id="IPR027417">
    <property type="entry name" value="P-loop_NTPase"/>
</dbReference>
<dbReference type="PROSITE" id="PS51161">
    <property type="entry name" value="ATP_CONE"/>
    <property type="match status" value="1"/>
</dbReference>
<evidence type="ECO:0000256" key="1">
    <source>
        <dbReference type="ARBA" id="ARBA00022741"/>
    </source>
</evidence>
<proteinExistence type="predicted"/>
<reference evidence="5 6" key="1">
    <citation type="submission" date="2015-07" db="EMBL/GenBank/DDBJ databases">
        <title>Genome sequence of Levilinea saccharolytica DSM 16555.</title>
        <authorList>
            <person name="Hemp J."/>
            <person name="Ward L.M."/>
            <person name="Pace L.A."/>
            <person name="Fischer W.W."/>
        </authorList>
    </citation>
    <scope>NUCLEOTIDE SEQUENCE [LARGE SCALE GENOMIC DNA]</scope>
    <source>
        <strain evidence="5 6">KIBI-1</strain>
    </source>
</reference>
<dbReference type="AlphaFoldDB" id="A0A0P6XXX5"/>
<evidence type="ECO:0000313" key="6">
    <source>
        <dbReference type="Proteomes" id="UP000050501"/>
    </source>
</evidence>
<dbReference type="RefSeq" id="WP_062418544.1">
    <property type="nucleotide sequence ID" value="NZ_DF967974.1"/>
</dbReference>
<dbReference type="OrthoDB" id="9764644at2"/>
<dbReference type="InterPro" id="IPR006083">
    <property type="entry name" value="PRK/URK"/>
</dbReference>
<dbReference type="Proteomes" id="UP000050501">
    <property type="component" value="Unassembled WGS sequence"/>
</dbReference>
<feature type="domain" description="ATP-cone" evidence="4">
    <location>
        <begin position="5"/>
        <end position="98"/>
    </location>
</feature>
<organism evidence="5 6">
    <name type="scientific">Levilinea saccharolytica</name>
    <dbReference type="NCBI Taxonomy" id="229921"/>
    <lineage>
        <taxon>Bacteria</taxon>
        <taxon>Bacillati</taxon>
        <taxon>Chloroflexota</taxon>
        <taxon>Anaerolineae</taxon>
        <taxon>Anaerolineales</taxon>
        <taxon>Anaerolineaceae</taxon>
        <taxon>Levilinea</taxon>
    </lineage>
</organism>
<evidence type="ECO:0000256" key="2">
    <source>
        <dbReference type="ARBA" id="ARBA00022840"/>
    </source>
</evidence>
<keyword evidence="6" id="KW-1185">Reference proteome</keyword>
<accession>A0A0P6XXX5</accession>
<dbReference type="SUPFAM" id="SSF52540">
    <property type="entry name" value="P-loop containing nucleoside triphosphate hydrolases"/>
    <property type="match status" value="1"/>
</dbReference>
<dbReference type="GO" id="GO:0016301">
    <property type="term" value="F:kinase activity"/>
    <property type="evidence" value="ECO:0007669"/>
    <property type="project" value="InterPro"/>
</dbReference>
<dbReference type="Pfam" id="PF00485">
    <property type="entry name" value="PRK"/>
    <property type="match status" value="1"/>
</dbReference>
<comment type="caution">
    <text evidence="5">The sequence shown here is derived from an EMBL/GenBank/DDBJ whole genome shotgun (WGS) entry which is preliminary data.</text>
</comment>
<keyword evidence="2 3" id="KW-0067">ATP-binding</keyword>
<evidence type="ECO:0000313" key="5">
    <source>
        <dbReference type="EMBL" id="KPL85063.1"/>
    </source>
</evidence>
<dbReference type="Pfam" id="PF03477">
    <property type="entry name" value="ATP-cone"/>
    <property type="match status" value="1"/>
</dbReference>
<dbReference type="PANTHER" id="PTHR10285">
    <property type="entry name" value="URIDINE KINASE"/>
    <property type="match status" value="1"/>
</dbReference>
<dbReference type="Gene3D" id="3.40.50.300">
    <property type="entry name" value="P-loop containing nucleotide triphosphate hydrolases"/>
    <property type="match status" value="1"/>
</dbReference>